<keyword evidence="8" id="KW-1185">Reference proteome</keyword>
<evidence type="ECO:0000256" key="5">
    <source>
        <dbReference type="ARBA" id="ARBA00022840"/>
    </source>
</evidence>
<dbReference type="SMART" id="SM00382">
    <property type="entry name" value="AAA"/>
    <property type="match status" value="2"/>
</dbReference>
<evidence type="ECO:0000259" key="6">
    <source>
        <dbReference type="PROSITE" id="PS50893"/>
    </source>
</evidence>
<reference evidence="7 8" key="1">
    <citation type="submission" date="2018-03" db="EMBL/GenBank/DDBJ databases">
        <title>Genomic Encyclopedia of Archaeal and Bacterial Type Strains, Phase II (KMG-II): from individual species to whole genera.</title>
        <authorList>
            <person name="Goeker M."/>
        </authorList>
    </citation>
    <scope>NUCLEOTIDE SEQUENCE [LARGE SCALE GENOMIC DNA]</scope>
    <source>
        <strain evidence="7 8">DSM 100673</strain>
    </source>
</reference>
<dbReference type="PANTHER" id="PTHR43776">
    <property type="entry name" value="TRANSPORT ATP-BINDING PROTEIN"/>
    <property type="match status" value="1"/>
</dbReference>
<dbReference type="SUPFAM" id="SSF52540">
    <property type="entry name" value="P-loop containing nucleoside triphosphate hydrolases"/>
    <property type="match status" value="2"/>
</dbReference>
<feature type="domain" description="ABC transporter" evidence="6">
    <location>
        <begin position="45"/>
        <end position="298"/>
    </location>
</feature>
<dbReference type="InterPro" id="IPR027417">
    <property type="entry name" value="P-loop_NTPase"/>
</dbReference>
<dbReference type="GO" id="GO:0055085">
    <property type="term" value="P:transmembrane transport"/>
    <property type="evidence" value="ECO:0007669"/>
    <property type="project" value="UniProtKB-ARBA"/>
</dbReference>
<evidence type="ECO:0000256" key="2">
    <source>
        <dbReference type="ARBA" id="ARBA00005417"/>
    </source>
</evidence>
<feature type="domain" description="ABC transporter" evidence="6">
    <location>
        <begin position="321"/>
        <end position="578"/>
    </location>
</feature>
<keyword evidence="3" id="KW-0813">Transport</keyword>
<dbReference type="Gene3D" id="3.40.50.300">
    <property type="entry name" value="P-loop containing nucleotide triphosphate hydrolases"/>
    <property type="match status" value="2"/>
</dbReference>
<dbReference type="InterPro" id="IPR013563">
    <property type="entry name" value="Oligopep_ABC_C"/>
</dbReference>
<keyword evidence="4" id="KW-0547">Nucleotide-binding</keyword>
<comment type="similarity">
    <text evidence="2">Belongs to the ABC transporter superfamily.</text>
</comment>
<dbReference type="GO" id="GO:0005524">
    <property type="term" value="F:ATP binding"/>
    <property type="evidence" value="ECO:0007669"/>
    <property type="project" value="UniProtKB-KW"/>
</dbReference>
<evidence type="ECO:0000256" key="3">
    <source>
        <dbReference type="ARBA" id="ARBA00022448"/>
    </source>
</evidence>
<dbReference type="InterPro" id="IPR003593">
    <property type="entry name" value="AAA+_ATPase"/>
</dbReference>
<dbReference type="CDD" id="cd03257">
    <property type="entry name" value="ABC_NikE_OppD_transporters"/>
    <property type="match status" value="2"/>
</dbReference>
<gene>
    <name evidence="7" type="ORF">CLV88_109130</name>
</gene>
<evidence type="ECO:0000313" key="7">
    <source>
        <dbReference type="EMBL" id="PSL18745.1"/>
    </source>
</evidence>
<dbReference type="InterPro" id="IPR003439">
    <property type="entry name" value="ABC_transporter-like_ATP-bd"/>
</dbReference>
<dbReference type="GO" id="GO:0016887">
    <property type="term" value="F:ATP hydrolysis activity"/>
    <property type="evidence" value="ECO:0007669"/>
    <property type="project" value="InterPro"/>
</dbReference>
<dbReference type="Pfam" id="PF00005">
    <property type="entry name" value="ABC_tran"/>
    <property type="match status" value="2"/>
</dbReference>
<proteinExistence type="inferred from homology"/>
<comment type="caution">
    <text evidence="7">The sequence shown here is derived from an EMBL/GenBank/DDBJ whole genome shotgun (WGS) entry which is preliminary data.</text>
</comment>
<dbReference type="InterPro" id="IPR017871">
    <property type="entry name" value="ABC_transporter-like_CS"/>
</dbReference>
<accession>A0A2P8FAJ6</accession>
<organism evidence="7 8">
    <name type="scientific">Shimia abyssi</name>
    <dbReference type="NCBI Taxonomy" id="1662395"/>
    <lineage>
        <taxon>Bacteria</taxon>
        <taxon>Pseudomonadati</taxon>
        <taxon>Pseudomonadota</taxon>
        <taxon>Alphaproteobacteria</taxon>
        <taxon>Rhodobacterales</taxon>
        <taxon>Roseobacteraceae</taxon>
    </lineage>
</organism>
<dbReference type="EMBL" id="PYGJ01000009">
    <property type="protein sequence ID" value="PSL18745.1"/>
    <property type="molecule type" value="Genomic_DNA"/>
</dbReference>
<dbReference type="PROSITE" id="PS00211">
    <property type="entry name" value="ABC_TRANSPORTER_1"/>
    <property type="match status" value="2"/>
</dbReference>
<comment type="subcellular location">
    <subcellularLocation>
        <location evidence="1">Cell inner membrane</location>
        <topology evidence="1">Peripheral membrane protein</topology>
    </subcellularLocation>
</comment>
<keyword evidence="5 7" id="KW-0067">ATP-binding</keyword>
<dbReference type="PROSITE" id="PS50893">
    <property type="entry name" value="ABC_TRANSPORTER_2"/>
    <property type="match status" value="2"/>
</dbReference>
<evidence type="ECO:0000313" key="8">
    <source>
        <dbReference type="Proteomes" id="UP000240418"/>
    </source>
</evidence>
<dbReference type="AlphaFoldDB" id="A0A2P8FAJ6"/>
<evidence type="ECO:0000256" key="4">
    <source>
        <dbReference type="ARBA" id="ARBA00022741"/>
    </source>
</evidence>
<dbReference type="GO" id="GO:0015833">
    <property type="term" value="P:peptide transport"/>
    <property type="evidence" value="ECO:0007669"/>
    <property type="project" value="InterPro"/>
</dbReference>
<protein>
    <submittedName>
        <fullName evidence="7">Peptide/nickel transport system ATP-binding protein</fullName>
    </submittedName>
</protein>
<sequence length="632" mass="69182">MFLGEGNTLDACDSGHNHVHSAKHLLAYWGRLRGATREKRVTALLNVENLTIGFGGAEPVVDDVSFSVQPGETLALVGESGSGKTLSCRAALRILPAAAQVRSGRVLLSGPEGATPIDLMDVSERHMCGIRGERVSMIFQEPMRSLSPLHRIGNQVTEVLRLHKNINKAEQRKRVLAMFERVGFKDPARIYESYPFELSGGMRQRAMIAMAMVGRPELLIADEPTTALDVTTQAQVLGLIKDLQQEYGMAVVLVTHDLGVVANMADRVVVMNRGRVMEAGPAPLILTDPKHGYTTDLMAAAPEIPASPMDKAKESERDYILEMQDVSKTFTLKGSSAWKPKTIVHAVRGIEFGVERGKTLAVVGESGSGKTTCARMALGAERADPGASILFRAEKGGDVVDLQKLGNADRLAFQRKAQMVFQDPYSTLNPRMRVKEALTEPMEIHGVGSVSERMDRATEMLRWVGLSENMLTRYPHAFSGGQRQRLSIARALMLGPTFLVCDEPTSALDVSVQEQVLQLLEEIRDRLNLSYLFISHDLAVVARIADEVAVMRSGLVVEQGPPDQLFYNPQHPYTKALIAAQPEPDINRPINLKIVAQGAGEPSSWPDAFRFDGLQAPPLTETGPGHKVRCYV</sequence>
<dbReference type="Pfam" id="PF08352">
    <property type="entry name" value="oligo_HPY"/>
    <property type="match status" value="2"/>
</dbReference>
<name>A0A2P8FAJ6_9RHOB</name>
<dbReference type="Proteomes" id="UP000240418">
    <property type="component" value="Unassembled WGS sequence"/>
</dbReference>
<dbReference type="FunFam" id="3.40.50.300:FF:000016">
    <property type="entry name" value="Oligopeptide ABC transporter ATP-binding component"/>
    <property type="match status" value="1"/>
</dbReference>
<evidence type="ECO:0000256" key="1">
    <source>
        <dbReference type="ARBA" id="ARBA00004417"/>
    </source>
</evidence>
<dbReference type="GO" id="GO:0005886">
    <property type="term" value="C:plasma membrane"/>
    <property type="evidence" value="ECO:0007669"/>
    <property type="project" value="UniProtKB-SubCell"/>
</dbReference>
<dbReference type="PANTHER" id="PTHR43776:SF7">
    <property type="entry name" value="D,D-DIPEPTIDE TRANSPORT ATP-BINDING PROTEIN DDPF-RELATED"/>
    <property type="match status" value="1"/>
</dbReference>
<dbReference type="InterPro" id="IPR050319">
    <property type="entry name" value="ABC_transp_ATP-bind"/>
</dbReference>
<dbReference type="NCBIfam" id="NF008453">
    <property type="entry name" value="PRK11308.1"/>
    <property type="match status" value="2"/>
</dbReference>